<dbReference type="Proteomes" id="UP000323067">
    <property type="component" value="Chromosome iii"/>
</dbReference>
<evidence type="ECO:0000313" key="1">
    <source>
        <dbReference type="EMBL" id="ATY65973.1"/>
    </source>
</evidence>
<proteinExistence type="predicted"/>
<gene>
    <name evidence="1" type="ORF">A9K55_002150</name>
</gene>
<dbReference type="EMBL" id="CP023326">
    <property type="protein sequence ID" value="ATY65973.1"/>
    <property type="molecule type" value="Genomic_DNA"/>
</dbReference>
<evidence type="ECO:0000313" key="2">
    <source>
        <dbReference type="Proteomes" id="UP000323067"/>
    </source>
</evidence>
<protein>
    <submittedName>
        <fullName evidence="1">Uncharacterized protein</fullName>
    </submittedName>
</protein>
<reference evidence="1 2" key="1">
    <citation type="journal article" date="2017" name="BMC Genomics">
        <title>Chromosome level assembly and secondary metabolite potential of the parasitic fungus Cordyceps militaris.</title>
        <authorList>
            <person name="Kramer G.J."/>
            <person name="Nodwell J.R."/>
        </authorList>
    </citation>
    <scope>NUCLEOTIDE SEQUENCE [LARGE SCALE GENOMIC DNA]</scope>
    <source>
        <strain evidence="1 2">ATCC 34164</strain>
    </source>
</reference>
<dbReference type="AlphaFoldDB" id="A0A2H4SSA2"/>
<organism evidence="1 2">
    <name type="scientific">Cordyceps militaris</name>
    <name type="common">Caterpillar fungus</name>
    <name type="synonym">Clavaria militaris</name>
    <dbReference type="NCBI Taxonomy" id="73501"/>
    <lineage>
        <taxon>Eukaryota</taxon>
        <taxon>Fungi</taxon>
        <taxon>Dikarya</taxon>
        <taxon>Ascomycota</taxon>
        <taxon>Pezizomycotina</taxon>
        <taxon>Sordariomycetes</taxon>
        <taxon>Hypocreomycetidae</taxon>
        <taxon>Hypocreales</taxon>
        <taxon>Cordycipitaceae</taxon>
        <taxon>Cordyceps</taxon>
    </lineage>
</organism>
<name>A0A2H4SSA2_CORMI</name>
<dbReference type="VEuPathDB" id="FungiDB:A9K55_002150"/>
<accession>A0A2H4SSA2</accession>
<sequence length="153" mass="17026">MDAQPDFTAAASGLRLAAQHLELCHNIPALDAGTLLLRIDQILEQQRLMSEQLGLLNRKFDDLHHTVTVSHRNFTACLENSNVVSSEMLLAPLYNVHTGQVLAGCPETLAELEALTASQAADFLRMMGQQVPRGHEERKRRLKMAFGLRTRVV</sequence>